<dbReference type="Gene3D" id="2.60.40.1580">
    <property type="entry name" value="Particulate methane monooxygenase, b subunit. Chain: A, domain 3"/>
    <property type="match status" value="1"/>
</dbReference>
<reference evidence="2 3" key="1">
    <citation type="submission" date="2019-03" db="EMBL/GenBank/DDBJ databases">
        <authorList>
            <person name="Sebastian G."/>
            <person name="Baumann P."/>
            <person name="Ruckert C."/>
            <person name="Kalinowski J."/>
            <person name="Nebel B."/>
            <person name="Takors R."/>
            <person name="Blombach B."/>
        </authorList>
    </citation>
    <scope>NUCLEOTIDE SEQUENCE [LARGE SCALE GENOMIC DNA]</scope>
    <source>
        <strain evidence="2 3">DSM 1084</strain>
    </source>
</reference>
<dbReference type="InterPro" id="IPR006833">
    <property type="entry name" value="NH3_CH4_mOase_B"/>
</dbReference>
<organism evidence="2 3">
    <name type="scientific">Hydrogenophaga pseudoflava</name>
    <name type="common">Pseudomonas carboxydoflava</name>
    <dbReference type="NCBI Taxonomy" id="47421"/>
    <lineage>
        <taxon>Bacteria</taxon>
        <taxon>Pseudomonadati</taxon>
        <taxon>Pseudomonadota</taxon>
        <taxon>Betaproteobacteria</taxon>
        <taxon>Burkholderiales</taxon>
        <taxon>Comamonadaceae</taxon>
        <taxon>Hydrogenophaga</taxon>
    </lineage>
</organism>
<dbReference type="NCBIfam" id="TIGR03079">
    <property type="entry name" value="CH4_NH3mon_ox_B"/>
    <property type="match status" value="1"/>
</dbReference>
<dbReference type="Pfam" id="PF04744">
    <property type="entry name" value="Monooxygenase_B"/>
    <property type="match status" value="1"/>
</dbReference>
<dbReference type="EMBL" id="CP037867">
    <property type="protein sequence ID" value="QBM28643.1"/>
    <property type="molecule type" value="Genomic_DNA"/>
</dbReference>
<name>A0A4V1ABP1_HYDPS</name>
<feature type="transmembrane region" description="Helical" evidence="1">
    <location>
        <begin position="235"/>
        <end position="255"/>
    </location>
</feature>
<keyword evidence="1" id="KW-0812">Transmembrane</keyword>
<sequence>MKFITKLFAVIQTLIVVGVAFSAQLAYAHGEKAQQPALRMRTVHWFDLELSTAKLDVNEILVVKGRFIPSESWPHHVASIEDGSAFLNIGVPGPSFVRLETRINGTPGIRSTTFKRGERYDFVVTLKARTPGRYHLHPIVNVKDAGPMIGPGLWVEVGGTQADFQNSIKTLLGQELDLETYGFAHSVGWSVAWIALGLLWFGYWLTKIPLIMPRFRRVSALGENADDMITARDRMVALGVLLVTLMLIVGGYIYANERWPITTPLQTGKVDTAVLEREPSPVMVRMDDARYRIPGRSFRIALTVTNHGSSPLSIGEFASGGLRFINAAVQQVKPRDADDLVASDALRVEGGPIQPGKTQQIVIYADDAMWETQRMTTMISSPDAVVAGMLFFFDAKGRRYPVEISGPMIPLFGGY</sequence>
<dbReference type="RefSeq" id="WP_067512346.1">
    <property type="nucleotide sequence ID" value="NZ_CP037867.1"/>
</dbReference>
<keyword evidence="1" id="KW-1133">Transmembrane helix</keyword>
<keyword evidence="2" id="KW-0503">Monooxygenase</keyword>
<dbReference type="EC" id="1.14.18.3" evidence="2"/>
<dbReference type="GO" id="GO:0004497">
    <property type="term" value="F:monooxygenase activity"/>
    <property type="evidence" value="ECO:0007669"/>
    <property type="project" value="UniProtKB-KW"/>
</dbReference>
<evidence type="ECO:0000313" key="3">
    <source>
        <dbReference type="Proteomes" id="UP000293912"/>
    </source>
</evidence>
<dbReference type="KEGG" id="hpse:HPF_13155"/>
<proteinExistence type="predicted"/>
<dbReference type="AlphaFoldDB" id="A0A4V1ABP1"/>
<evidence type="ECO:0000256" key="1">
    <source>
        <dbReference type="SAM" id="Phobius"/>
    </source>
</evidence>
<dbReference type="Gene3D" id="2.60.120.570">
    <property type="entry name" value="Particulate methane monooxygenase, b subunit. Chain: A, domain 1"/>
    <property type="match status" value="1"/>
</dbReference>
<feature type="transmembrane region" description="Helical" evidence="1">
    <location>
        <begin position="187"/>
        <end position="206"/>
    </location>
</feature>
<gene>
    <name evidence="2" type="primary">pmoB1</name>
    <name evidence="2" type="ORF">HPF_13155</name>
</gene>
<dbReference type="Proteomes" id="UP000293912">
    <property type="component" value="Chromosome"/>
</dbReference>
<dbReference type="InterPro" id="IPR023301">
    <property type="entry name" value="NH3_CH4_mOase_suB_N"/>
</dbReference>
<dbReference type="InterPro" id="IPR023303">
    <property type="entry name" value="NH3_CH4_mOase_suB_C"/>
</dbReference>
<keyword evidence="3" id="KW-1185">Reference proteome</keyword>
<dbReference type="NCBIfam" id="NF041640">
    <property type="entry name" value="AmoB_BACT"/>
    <property type="match status" value="1"/>
</dbReference>
<protein>
    <submittedName>
        <fullName evidence="2">Particulate methane monooxygenase alpha subunit</fullName>
        <ecNumber evidence="2">1.14.18.3</ecNumber>
    </submittedName>
</protein>
<evidence type="ECO:0000313" key="2">
    <source>
        <dbReference type="EMBL" id="QBM28643.1"/>
    </source>
</evidence>
<dbReference type="InterPro" id="IPR023141">
    <property type="entry name" value="NH3_CH4_mOase_suB_hlx_hairpin"/>
</dbReference>
<accession>A0A4V1ABP1</accession>
<keyword evidence="2" id="KW-0560">Oxidoreductase</keyword>
<dbReference type="Gene3D" id="1.10.287.710">
    <property type="entry name" value="Helix hairpin bin"/>
    <property type="match status" value="1"/>
</dbReference>
<keyword evidence="1" id="KW-0472">Membrane</keyword>